<proteinExistence type="predicted"/>
<sequence>MQCFSFSLSPPVTEELDQMKMLDDNNKCIRFLRSKYKKAYSEVEARNLILQENKHATALVKLLSFANCSVDEMWLVTIFLNSLYDRELAQKIHALAPTDIWEAVEHGNDILSANRAYTKKEEPDLLMPVLERRSDSSIKALEAELRDIN</sequence>
<dbReference type="AlphaFoldDB" id="A0A0C2MLF1"/>
<organism evidence="1 2">
    <name type="scientific">Thelohanellus kitauei</name>
    <name type="common">Myxosporean</name>
    <dbReference type="NCBI Taxonomy" id="669202"/>
    <lineage>
        <taxon>Eukaryota</taxon>
        <taxon>Metazoa</taxon>
        <taxon>Cnidaria</taxon>
        <taxon>Myxozoa</taxon>
        <taxon>Myxosporea</taxon>
        <taxon>Bivalvulida</taxon>
        <taxon>Platysporina</taxon>
        <taxon>Myxobolidae</taxon>
        <taxon>Thelohanellus</taxon>
    </lineage>
</organism>
<comment type="caution">
    <text evidence="1">The sequence shown here is derived from an EMBL/GenBank/DDBJ whole genome shotgun (WGS) entry which is preliminary data.</text>
</comment>
<keyword evidence="2" id="KW-1185">Reference proteome</keyword>
<evidence type="ECO:0000313" key="1">
    <source>
        <dbReference type="EMBL" id="KII65160.1"/>
    </source>
</evidence>
<protein>
    <submittedName>
        <fullName evidence="1">Uncharacterized protein</fullName>
    </submittedName>
</protein>
<gene>
    <name evidence="1" type="ORF">RF11_07233</name>
</gene>
<name>A0A0C2MLF1_THEKT</name>
<evidence type="ECO:0000313" key="2">
    <source>
        <dbReference type="Proteomes" id="UP000031668"/>
    </source>
</evidence>
<dbReference type="Proteomes" id="UP000031668">
    <property type="component" value="Unassembled WGS sequence"/>
</dbReference>
<reference evidence="1 2" key="1">
    <citation type="journal article" date="2014" name="Genome Biol. Evol.">
        <title>The genome of the myxosporean Thelohanellus kitauei shows adaptations to nutrient acquisition within its fish host.</title>
        <authorList>
            <person name="Yang Y."/>
            <person name="Xiong J."/>
            <person name="Zhou Z."/>
            <person name="Huo F."/>
            <person name="Miao W."/>
            <person name="Ran C."/>
            <person name="Liu Y."/>
            <person name="Zhang J."/>
            <person name="Feng J."/>
            <person name="Wang M."/>
            <person name="Wang M."/>
            <person name="Wang L."/>
            <person name="Yao B."/>
        </authorList>
    </citation>
    <scope>NUCLEOTIDE SEQUENCE [LARGE SCALE GENOMIC DNA]</scope>
    <source>
        <strain evidence="1">Wuqing</strain>
    </source>
</reference>
<dbReference type="EMBL" id="JWZT01003977">
    <property type="protein sequence ID" value="KII65160.1"/>
    <property type="molecule type" value="Genomic_DNA"/>
</dbReference>
<accession>A0A0C2MLF1</accession>